<organism evidence="3 4">
    <name type="scientific">Prorocentrum cordatum</name>
    <dbReference type="NCBI Taxonomy" id="2364126"/>
    <lineage>
        <taxon>Eukaryota</taxon>
        <taxon>Sar</taxon>
        <taxon>Alveolata</taxon>
        <taxon>Dinophyceae</taxon>
        <taxon>Prorocentrales</taxon>
        <taxon>Prorocentraceae</taxon>
        <taxon>Prorocentrum</taxon>
    </lineage>
</organism>
<feature type="region of interest" description="Disordered" evidence="1">
    <location>
        <begin position="599"/>
        <end position="620"/>
    </location>
</feature>
<evidence type="ECO:0000259" key="2">
    <source>
        <dbReference type="Pfam" id="PF16507"/>
    </source>
</evidence>
<feature type="non-terminal residue" evidence="3">
    <location>
        <position position="620"/>
    </location>
</feature>
<comment type="caution">
    <text evidence="3">The sequence shown here is derived from an EMBL/GenBank/DDBJ whole genome shotgun (WGS) entry which is preliminary data.</text>
</comment>
<dbReference type="Proteomes" id="UP001189429">
    <property type="component" value="Unassembled WGS sequence"/>
</dbReference>
<name>A0ABN9USD9_9DINO</name>
<dbReference type="InterPro" id="IPR035309">
    <property type="entry name" value="PSME4"/>
</dbReference>
<sequence length="620" mass="68666">EHSSHPQHFAEALAPLLNEVRHWTAEPEAEAIVESLSRWMDPSQRSIILFGRMMLMSLPTSSSPKFIEDGRLFEWWNMLPRNANSRYSLMWIIVAARTAKLRWASGEPRNPKPVFSSDQLKAFLDTVAGTMCLPIDAGKSCEMDHFADDCQWAFLGGTQYRLVAKFFVYSLEPLEKVGQAFPEGSTWAALELFFRRLKPCMINSGMWTLHVRTLIFEFTRGFYVRLCRERFQEPGCLAHESCRLTPACDEAFVRLLAPLLIDSLALQTSGGEQMHSIVTSLSFVTRVSLSHAPRFDEIQVFLRECVEDLADPMSVRHSSTLQLLVGFTPFLVYAVPGLVVDAAHLALPGIDATDTLKTLITAAFFVNLFMQVPTMDLSTRELPAELPRVLQQALPVLSEADGAVAPVPPATPGELQMCTSTLPDLCLDLLERFLEYVQAVPKPSKRDGMAALDLAGPRLLATALFLCARQSEARIVDAMTDRLAEWLRTTLVPNAVKAVGMLVAAFSLAHPRASARLLDVAIRSLPLTDKGLAPLGESEVVWHMSALAAAARSGAVELLPRKEALEARITAALQDERKLVRKAGAKLCRRVLMGLTAPFTSRPHRRRHGRGGPEQVVGRP</sequence>
<dbReference type="PANTHER" id="PTHR32170:SF3">
    <property type="entry name" value="PROTEASOME ACTIVATOR COMPLEX SUBUNIT 4"/>
    <property type="match status" value="1"/>
</dbReference>
<evidence type="ECO:0000313" key="3">
    <source>
        <dbReference type="EMBL" id="CAK0862960.1"/>
    </source>
</evidence>
<evidence type="ECO:0000256" key="1">
    <source>
        <dbReference type="SAM" id="MobiDB-lite"/>
    </source>
</evidence>
<feature type="non-terminal residue" evidence="3">
    <location>
        <position position="1"/>
    </location>
</feature>
<dbReference type="PANTHER" id="PTHR32170">
    <property type="entry name" value="PROTEASOME ACTIVATOR COMPLEX SUBUNIT 4"/>
    <property type="match status" value="1"/>
</dbReference>
<dbReference type="InterPro" id="IPR032430">
    <property type="entry name" value="Blm10_mid"/>
</dbReference>
<protein>
    <recommendedName>
        <fullName evidence="2">Proteasome activator Blm10 middle HEAT repeats region domain-containing protein</fullName>
    </recommendedName>
</protein>
<reference evidence="3" key="1">
    <citation type="submission" date="2023-10" db="EMBL/GenBank/DDBJ databases">
        <authorList>
            <person name="Chen Y."/>
            <person name="Shah S."/>
            <person name="Dougan E. K."/>
            <person name="Thang M."/>
            <person name="Chan C."/>
        </authorList>
    </citation>
    <scope>NUCLEOTIDE SEQUENCE [LARGE SCALE GENOMIC DNA]</scope>
</reference>
<evidence type="ECO:0000313" key="4">
    <source>
        <dbReference type="Proteomes" id="UP001189429"/>
    </source>
</evidence>
<dbReference type="EMBL" id="CAUYUJ010016214">
    <property type="protein sequence ID" value="CAK0862960.1"/>
    <property type="molecule type" value="Genomic_DNA"/>
</dbReference>
<accession>A0ABN9USD9</accession>
<gene>
    <name evidence="3" type="ORF">PCOR1329_LOCUS51251</name>
</gene>
<dbReference type="Pfam" id="PF16507">
    <property type="entry name" value="HEAT_PSME4_mid"/>
    <property type="match status" value="1"/>
</dbReference>
<proteinExistence type="predicted"/>
<keyword evidence="4" id="KW-1185">Reference proteome</keyword>
<feature type="domain" description="Proteasome activator Blm10 middle HEAT repeats region" evidence="2">
    <location>
        <begin position="203"/>
        <end position="524"/>
    </location>
</feature>